<dbReference type="InterPro" id="IPR028281">
    <property type="entry name" value="Sirohaem_synthase_central"/>
</dbReference>
<dbReference type="Gene3D" id="3.30.160.110">
    <property type="entry name" value="Siroheme synthase, domain 2"/>
    <property type="match status" value="1"/>
</dbReference>
<dbReference type="PANTHER" id="PTHR35330">
    <property type="entry name" value="SIROHEME BIOSYNTHESIS PROTEIN MET8"/>
    <property type="match status" value="1"/>
</dbReference>
<dbReference type="InterPro" id="IPR028161">
    <property type="entry name" value="Met8-like"/>
</dbReference>
<protein>
    <recommendedName>
        <fullName evidence="2">precorrin-2 dehydrogenase</fullName>
        <ecNumber evidence="2">1.3.1.76</ecNumber>
    </recommendedName>
</protein>
<keyword evidence="9" id="KW-1185">Reference proteome</keyword>
<dbReference type="Pfam" id="PF13241">
    <property type="entry name" value="NAD_binding_7"/>
    <property type="match status" value="1"/>
</dbReference>
<evidence type="ECO:0000256" key="2">
    <source>
        <dbReference type="ARBA" id="ARBA00012400"/>
    </source>
</evidence>
<dbReference type="Proteomes" id="UP000030185">
    <property type="component" value="Unassembled WGS sequence"/>
</dbReference>
<dbReference type="EC" id="1.3.1.76" evidence="2"/>
<dbReference type="Gene3D" id="3.40.50.720">
    <property type="entry name" value="NAD(P)-binding Rossmann-like Domain"/>
    <property type="match status" value="1"/>
</dbReference>
<name>A0A098LJ34_9BACT</name>
<dbReference type="Pfam" id="PF14824">
    <property type="entry name" value="Sirohm_synth_M"/>
    <property type="match status" value="1"/>
</dbReference>
<dbReference type="eggNOG" id="COG1648">
    <property type="taxonomic scope" value="Bacteria"/>
</dbReference>
<comment type="caution">
    <text evidence="8">The sequence shown here is derived from an EMBL/GenBank/DDBJ whole genome shotgun (WGS) entry which is preliminary data.</text>
</comment>
<evidence type="ECO:0000256" key="4">
    <source>
        <dbReference type="ARBA" id="ARBA00023027"/>
    </source>
</evidence>
<reference evidence="8 9" key="1">
    <citation type="submission" date="2014-09" db="EMBL/GenBank/DDBJ databases">
        <title>Sporocytophaga myxococcoides PG-01 genome sequencing.</title>
        <authorList>
            <person name="Liu L."/>
            <person name="Gao P.J."/>
            <person name="Chen G.J."/>
            <person name="Wang L.S."/>
        </authorList>
    </citation>
    <scope>NUCLEOTIDE SEQUENCE [LARGE SCALE GENOMIC DNA]</scope>
    <source>
        <strain evidence="8 9">PG-01</strain>
    </source>
</reference>
<dbReference type="STRING" id="153721.MYP_3703"/>
<dbReference type="GO" id="GO:0004325">
    <property type="term" value="F:ferrochelatase activity"/>
    <property type="evidence" value="ECO:0007669"/>
    <property type="project" value="InterPro"/>
</dbReference>
<dbReference type="SUPFAM" id="SSF51735">
    <property type="entry name" value="NAD(P)-binding Rossmann-fold domains"/>
    <property type="match status" value="1"/>
</dbReference>
<feature type="domain" description="Siroheme synthase central" evidence="7">
    <location>
        <begin position="137"/>
        <end position="161"/>
    </location>
</feature>
<evidence type="ECO:0000313" key="9">
    <source>
        <dbReference type="Proteomes" id="UP000030185"/>
    </source>
</evidence>
<dbReference type="GO" id="GO:0019354">
    <property type="term" value="P:siroheme biosynthetic process"/>
    <property type="evidence" value="ECO:0007669"/>
    <property type="project" value="UniProtKB-UniPathway"/>
</dbReference>
<dbReference type="UniPathway" id="UPA00262">
    <property type="reaction ID" value="UER00222"/>
</dbReference>
<keyword evidence="3" id="KW-0560">Oxidoreductase</keyword>
<dbReference type="PANTHER" id="PTHR35330:SF1">
    <property type="entry name" value="SIROHEME BIOSYNTHESIS PROTEIN MET8"/>
    <property type="match status" value="1"/>
</dbReference>
<dbReference type="EMBL" id="BBLT01000008">
    <property type="protein sequence ID" value="GAL86474.1"/>
    <property type="molecule type" value="Genomic_DNA"/>
</dbReference>
<evidence type="ECO:0000256" key="6">
    <source>
        <dbReference type="ARBA" id="ARBA00047561"/>
    </source>
</evidence>
<evidence type="ECO:0000256" key="5">
    <source>
        <dbReference type="ARBA" id="ARBA00023244"/>
    </source>
</evidence>
<dbReference type="InterPro" id="IPR006367">
    <property type="entry name" value="Sirohaem_synthase_N"/>
</dbReference>
<proteinExistence type="predicted"/>
<dbReference type="AlphaFoldDB" id="A0A098LJ34"/>
<gene>
    <name evidence="8" type="ORF">MYP_3703</name>
</gene>
<keyword evidence="4" id="KW-0520">NAD</keyword>
<comment type="catalytic activity">
    <reaction evidence="6">
        <text>precorrin-2 + NAD(+) = sirohydrochlorin + NADH + 2 H(+)</text>
        <dbReference type="Rhea" id="RHEA:15613"/>
        <dbReference type="ChEBI" id="CHEBI:15378"/>
        <dbReference type="ChEBI" id="CHEBI:57540"/>
        <dbReference type="ChEBI" id="CHEBI:57945"/>
        <dbReference type="ChEBI" id="CHEBI:58351"/>
        <dbReference type="ChEBI" id="CHEBI:58827"/>
        <dbReference type="EC" id="1.3.1.76"/>
    </reaction>
</comment>
<keyword evidence="5" id="KW-0627">Porphyrin biosynthesis</keyword>
<evidence type="ECO:0000256" key="3">
    <source>
        <dbReference type="ARBA" id="ARBA00023002"/>
    </source>
</evidence>
<dbReference type="NCBIfam" id="TIGR01470">
    <property type="entry name" value="cysG_Nterm"/>
    <property type="match status" value="1"/>
</dbReference>
<comment type="pathway">
    <text evidence="1">Porphyrin-containing compound metabolism; siroheme biosynthesis; sirohydrochlorin from precorrin-2: step 1/1.</text>
</comment>
<sequence length="210" mass="23926">MENLNHKELNDRKGNQLFPVFFKLEHLKVLVVGGGFVGLEKASAIYKNCQSAQVTLVAPEIKDEIRAIALEYPLLKLEQRVYHKSDLEGKDLVIAATSIRDLNKQVHEDAKNLRVLCNIADTPDLCDFYLSSVVQKGDLKIAVSTNGKSPTFAKRMRELLEEVLPDSIDKILDNLNQIREKLRGDFEYKVKKLDEITSVLKEKDKFDQNK</sequence>
<evidence type="ECO:0000259" key="7">
    <source>
        <dbReference type="Pfam" id="PF14824"/>
    </source>
</evidence>
<dbReference type="InterPro" id="IPR036291">
    <property type="entry name" value="NAD(P)-bd_dom_sf"/>
</dbReference>
<organism evidence="8 9">
    <name type="scientific">Sporocytophaga myxococcoides</name>
    <dbReference type="NCBI Taxonomy" id="153721"/>
    <lineage>
        <taxon>Bacteria</taxon>
        <taxon>Pseudomonadati</taxon>
        <taxon>Bacteroidota</taxon>
        <taxon>Cytophagia</taxon>
        <taxon>Cytophagales</taxon>
        <taxon>Cytophagaceae</taxon>
        <taxon>Sporocytophaga</taxon>
    </lineage>
</organism>
<evidence type="ECO:0000256" key="1">
    <source>
        <dbReference type="ARBA" id="ARBA00005010"/>
    </source>
</evidence>
<dbReference type="GO" id="GO:0043115">
    <property type="term" value="F:precorrin-2 dehydrogenase activity"/>
    <property type="evidence" value="ECO:0007669"/>
    <property type="project" value="UniProtKB-EC"/>
</dbReference>
<accession>A0A098LJ34</accession>
<evidence type="ECO:0000313" key="8">
    <source>
        <dbReference type="EMBL" id="GAL86474.1"/>
    </source>
</evidence>
<dbReference type="SUPFAM" id="SSF75615">
    <property type="entry name" value="Siroheme synthase middle domains-like"/>
    <property type="match status" value="1"/>
</dbReference>